<dbReference type="EMBL" id="CP001823">
    <property type="protein sequence ID" value="ACZ37562.1"/>
    <property type="molecule type" value="Genomic_DNA"/>
</dbReference>
<dbReference type="HOGENOM" id="CLU_046644_0_0_0"/>
<accession>D1C624</accession>
<dbReference type="InterPro" id="IPR029062">
    <property type="entry name" value="Class_I_gatase-like"/>
</dbReference>
<protein>
    <submittedName>
        <fullName evidence="1">Cysteinyl-tRNA synthetase-like protein</fullName>
    </submittedName>
</protein>
<dbReference type="AlphaFoldDB" id="D1C624"/>
<dbReference type="GO" id="GO:0004812">
    <property type="term" value="F:aminoacyl-tRNA ligase activity"/>
    <property type="evidence" value="ECO:0007669"/>
    <property type="project" value="UniProtKB-KW"/>
</dbReference>
<dbReference type="KEGG" id="sti:Sthe_0123"/>
<organism evidence="1 2">
    <name type="scientific">Sphaerobacter thermophilus (strain ATCC 49802 / DSM 20745 / KCCM 41009 / NCIMB 13125 / S 6022)</name>
    <dbReference type="NCBI Taxonomy" id="479434"/>
    <lineage>
        <taxon>Bacteria</taxon>
        <taxon>Pseudomonadati</taxon>
        <taxon>Thermomicrobiota</taxon>
        <taxon>Thermomicrobia</taxon>
        <taxon>Sphaerobacterales</taxon>
        <taxon>Sphaerobacterineae</taxon>
        <taxon>Sphaerobacteraceae</taxon>
        <taxon>Sphaerobacter</taxon>
    </lineage>
</organism>
<dbReference type="Gene3D" id="3.40.50.880">
    <property type="match status" value="1"/>
</dbReference>
<keyword evidence="1" id="KW-0436">Ligase</keyword>
<dbReference type="InParanoid" id="D1C624"/>
<evidence type="ECO:0000313" key="2">
    <source>
        <dbReference type="Proteomes" id="UP000002027"/>
    </source>
</evidence>
<dbReference type="RefSeq" id="WP_012870610.1">
    <property type="nucleotide sequence ID" value="NC_013523.1"/>
</dbReference>
<name>D1C624_SPHTD</name>
<keyword evidence="2" id="KW-1185">Reference proteome</keyword>
<sequence>MPHGPIVLFGSGETSKHGRQVHAHLFERLEIPVRVAIVETPAGFQPNVANVTAKLRAFFRHNLSGFRPEVRIVAARHKGGVYDPDAPDIVAPLEWAAYIFAGPGSPTYAVRHLAGTRTLALMQRRAAEGAILSFASAAAIAAGRYALPVYEIYKAGEDLHWVPGLDLFGHLGLDLTVVPHWNNAEGGRDLDTSHCFMGAERFRYLRRLLPPETTILAIDEHTACVLDPATERVEVLGAGHVRVIRGPREERFASGESFPFTLLRAPE</sequence>
<keyword evidence="1" id="KW-0030">Aminoacyl-tRNA synthetase</keyword>
<reference evidence="2" key="1">
    <citation type="submission" date="2009-11" db="EMBL/GenBank/DDBJ databases">
        <title>The complete chromosome 1 of Sphaerobacter thermophilus DSM 20745.</title>
        <authorList>
            <person name="Lucas S."/>
            <person name="Copeland A."/>
            <person name="Lapidus A."/>
            <person name="Glavina del Rio T."/>
            <person name="Dalin E."/>
            <person name="Tice H."/>
            <person name="Bruce D."/>
            <person name="Goodwin L."/>
            <person name="Pitluck S."/>
            <person name="Kyrpides N."/>
            <person name="Mavromatis K."/>
            <person name="Ivanova N."/>
            <person name="Mikhailova N."/>
            <person name="LaButti K.M."/>
            <person name="Clum A."/>
            <person name="Sun H.I."/>
            <person name="Brettin T."/>
            <person name="Detter J.C."/>
            <person name="Han C."/>
            <person name="Larimer F."/>
            <person name="Land M."/>
            <person name="Hauser L."/>
            <person name="Markowitz V."/>
            <person name="Cheng J.F."/>
            <person name="Hugenholtz P."/>
            <person name="Woyke T."/>
            <person name="Wu D."/>
            <person name="Steenblock K."/>
            <person name="Schneider S."/>
            <person name="Pukall R."/>
            <person name="Goeker M."/>
            <person name="Klenk H.P."/>
            <person name="Eisen J.A."/>
        </authorList>
    </citation>
    <scope>NUCLEOTIDE SEQUENCE [LARGE SCALE GENOMIC DNA]</scope>
    <source>
        <strain evidence="2">ATCC 49802 / DSM 20745 / S 6022</strain>
    </source>
</reference>
<proteinExistence type="predicted"/>
<dbReference type="STRING" id="479434.Sthe_0123"/>
<dbReference type="Proteomes" id="UP000002027">
    <property type="component" value="Chromosome 1"/>
</dbReference>
<dbReference type="SMR" id="D1C624"/>
<gene>
    <name evidence="1" type="ordered locus">Sthe_0123</name>
</gene>
<dbReference type="eggNOG" id="COG4242">
    <property type="taxonomic scope" value="Bacteria"/>
</dbReference>
<reference evidence="1 2" key="2">
    <citation type="journal article" date="2010" name="Stand. Genomic Sci.">
        <title>Complete genome sequence of Desulfohalobium retbaense type strain (HR(100)).</title>
        <authorList>
            <person name="Spring S."/>
            <person name="Nolan M."/>
            <person name="Lapidus A."/>
            <person name="Glavina Del Rio T."/>
            <person name="Copeland A."/>
            <person name="Tice H."/>
            <person name="Cheng J.F."/>
            <person name="Lucas S."/>
            <person name="Land M."/>
            <person name="Chen F."/>
            <person name="Bruce D."/>
            <person name="Goodwin L."/>
            <person name="Pitluck S."/>
            <person name="Ivanova N."/>
            <person name="Mavromatis K."/>
            <person name="Mikhailova N."/>
            <person name="Pati A."/>
            <person name="Chen A."/>
            <person name="Palaniappan K."/>
            <person name="Hauser L."/>
            <person name="Chang Y.J."/>
            <person name="Jeffries C.D."/>
            <person name="Munk C."/>
            <person name="Kiss H."/>
            <person name="Chain P."/>
            <person name="Han C."/>
            <person name="Brettin T."/>
            <person name="Detter J.C."/>
            <person name="Schuler E."/>
            <person name="Goker M."/>
            <person name="Rohde M."/>
            <person name="Bristow J."/>
            <person name="Eisen J.A."/>
            <person name="Markowitz V."/>
            <person name="Hugenholtz P."/>
            <person name="Kyrpides N.C."/>
            <person name="Klenk H.P."/>
        </authorList>
    </citation>
    <scope>NUCLEOTIDE SEQUENCE [LARGE SCALE GENOMIC DNA]</scope>
    <source>
        <strain evidence="2">ATCC 49802 / DSM 20745 / S 6022</strain>
    </source>
</reference>
<evidence type="ECO:0000313" key="1">
    <source>
        <dbReference type="EMBL" id="ACZ37562.1"/>
    </source>
</evidence>
<dbReference type="OrthoDB" id="156359at2"/>